<dbReference type="PROSITE" id="PS50082">
    <property type="entry name" value="WD_REPEATS_2"/>
    <property type="match status" value="6"/>
</dbReference>
<feature type="repeat" description="WD" evidence="3">
    <location>
        <begin position="206"/>
        <end position="247"/>
    </location>
</feature>
<dbReference type="InterPro" id="IPR001680">
    <property type="entry name" value="WD40_rpt"/>
</dbReference>
<feature type="compositionally biased region" description="Polar residues" evidence="4">
    <location>
        <begin position="1"/>
        <end position="13"/>
    </location>
</feature>
<feature type="repeat" description="WD" evidence="3">
    <location>
        <begin position="137"/>
        <end position="171"/>
    </location>
</feature>
<protein>
    <recommendedName>
        <fullName evidence="5">WDR5-like beta-propeller domain-containing protein</fullName>
    </recommendedName>
</protein>
<dbReference type="OrthoDB" id="674604at2759"/>
<evidence type="ECO:0000313" key="6">
    <source>
        <dbReference type="EMBL" id="KAG0662760.1"/>
    </source>
</evidence>
<dbReference type="Pfam" id="PF25175">
    <property type="entry name" value="Beta-prop_WDR5"/>
    <property type="match status" value="1"/>
</dbReference>
<evidence type="ECO:0000256" key="4">
    <source>
        <dbReference type="SAM" id="MobiDB-lite"/>
    </source>
</evidence>
<feature type="region of interest" description="Disordered" evidence="4">
    <location>
        <begin position="424"/>
        <end position="463"/>
    </location>
</feature>
<dbReference type="FunFam" id="2.130.10.10:FF:000228">
    <property type="entry name" value="COMPASS-like H3K4 histone methylase component WDR5A"/>
    <property type="match status" value="1"/>
</dbReference>
<feature type="repeat" description="WD" evidence="3">
    <location>
        <begin position="347"/>
        <end position="376"/>
    </location>
</feature>
<reference evidence="6 7" key="1">
    <citation type="submission" date="2020-11" db="EMBL/GenBank/DDBJ databases">
        <title>Kefir isolates.</title>
        <authorList>
            <person name="Marcisauskas S."/>
            <person name="Kim Y."/>
            <person name="Blasche S."/>
        </authorList>
    </citation>
    <scope>NUCLEOTIDE SEQUENCE [LARGE SCALE GENOMIC DNA]</scope>
    <source>
        <strain evidence="6 7">KR</strain>
    </source>
</reference>
<evidence type="ECO:0000313" key="7">
    <source>
        <dbReference type="Proteomes" id="UP000777482"/>
    </source>
</evidence>
<dbReference type="CDD" id="cd00200">
    <property type="entry name" value="WD40"/>
    <property type="match status" value="1"/>
</dbReference>
<accession>A0A9P6W5K1</accession>
<keyword evidence="1 3" id="KW-0853">WD repeat</keyword>
<dbReference type="Gene3D" id="2.130.10.10">
    <property type="entry name" value="YVTN repeat-like/Quinoprotein amine dehydrogenase"/>
    <property type="match status" value="1"/>
</dbReference>
<feature type="compositionally biased region" description="Low complexity" evidence="4">
    <location>
        <begin position="178"/>
        <end position="191"/>
    </location>
</feature>
<evidence type="ECO:0000256" key="3">
    <source>
        <dbReference type="PROSITE-ProRule" id="PRU00221"/>
    </source>
</evidence>
<dbReference type="GO" id="GO:0035097">
    <property type="term" value="C:histone methyltransferase complex"/>
    <property type="evidence" value="ECO:0007669"/>
    <property type="project" value="UniProtKB-ARBA"/>
</dbReference>
<dbReference type="InterPro" id="IPR019775">
    <property type="entry name" value="WD40_repeat_CS"/>
</dbReference>
<dbReference type="PANTHER" id="PTHR19879">
    <property type="entry name" value="TRANSCRIPTION INITIATION FACTOR TFIID"/>
    <property type="match status" value="1"/>
</dbReference>
<dbReference type="PROSITE" id="PS50294">
    <property type="entry name" value="WD_REPEATS_REGION"/>
    <property type="match status" value="5"/>
</dbReference>
<keyword evidence="7" id="KW-1185">Reference proteome</keyword>
<dbReference type="InterPro" id="IPR059122">
    <property type="entry name" value="Beta-prop_WDR5-like"/>
</dbReference>
<feature type="domain" description="WDR5-like beta-propeller" evidence="5">
    <location>
        <begin position="94"/>
        <end position="410"/>
    </location>
</feature>
<proteinExistence type="predicted"/>
<feature type="compositionally biased region" description="Gly residues" evidence="4">
    <location>
        <begin position="431"/>
        <end position="440"/>
    </location>
</feature>
<evidence type="ECO:0000256" key="1">
    <source>
        <dbReference type="ARBA" id="ARBA00022574"/>
    </source>
</evidence>
<gene>
    <name evidence="6" type="ORF">C6P46_003073</name>
</gene>
<feature type="compositionally biased region" description="Basic and acidic residues" evidence="4">
    <location>
        <begin position="26"/>
        <end position="36"/>
    </location>
</feature>
<dbReference type="PROSITE" id="PS00678">
    <property type="entry name" value="WD_REPEATS_1"/>
    <property type="match status" value="3"/>
</dbReference>
<evidence type="ECO:0000259" key="5">
    <source>
        <dbReference type="Pfam" id="PF25175"/>
    </source>
</evidence>
<keyword evidence="2" id="KW-0677">Repeat</keyword>
<dbReference type="SUPFAM" id="SSF50978">
    <property type="entry name" value="WD40 repeat-like"/>
    <property type="match status" value="1"/>
</dbReference>
<dbReference type="InterPro" id="IPR020472">
    <property type="entry name" value="WD40_PAC1"/>
</dbReference>
<dbReference type="AlphaFoldDB" id="A0A9P6W5K1"/>
<feature type="region of interest" description="Disordered" evidence="4">
    <location>
        <begin position="1"/>
        <end position="51"/>
    </location>
</feature>
<comment type="caution">
    <text evidence="6">The sequence shown here is derived from an EMBL/GenBank/DDBJ whole genome shotgun (WGS) entry which is preliminary data.</text>
</comment>
<name>A0A9P6W5K1_RHOMI</name>
<dbReference type="PRINTS" id="PR00320">
    <property type="entry name" value="GPROTEINBRPT"/>
</dbReference>
<dbReference type="InterPro" id="IPR036322">
    <property type="entry name" value="WD40_repeat_dom_sf"/>
</dbReference>
<feature type="region of interest" description="Disordered" evidence="4">
    <location>
        <begin position="178"/>
        <end position="198"/>
    </location>
</feature>
<sequence>MSLDEVNTASTSVHVPRVHPIAGSELDERAPKRPRLDAGPSHQPETVTPDQEQLFRTAGPAIEHDPSRQAAARANGSEQQAHSEAFPSYGLRYTLTGHKKSVSSVKFSPNGRWIATASADTPIHLHALPSLTLHQCYHSHRNGVNDISFSADSTLLASASDDKSVRIWEIDPALSTQPSVVPTPAPSASSSIATEGGEPEQAARVLRGHLSAVFCVAWSPRGDVVASGGMDETVRLWDVQRGKVLRVLPAHSEPVSSIQFSRDGTMLVSGSWDGYIRIWDTSTGQCLKTLVNEDNAPVASIRFTPNSNFLFTSTLDSAIRLWDYQTDKVVKAYTGHTNRKYCIPTVLTPDGRFLLTGSEDQKVYAYDIQSRQAVHKFAAHKDVVVAIAHHPTIGMFATGALEKDPVVKIWVTADAAAQLDSWMEESAASNHGGGGGGRQENGGQAPVPAGPDHGSPIKMETES</sequence>
<organism evidence="6 7">
    <name type="scientific">Rhodotorula mucilaginosa</name>
    <name type="common">Yeast</name>
    <name type="synonym">Rhodotorula rubra</name>
    <dbReference type="NCBI Taxonomy" id="5537"/>
    <lineage>
        <taxon>Eukaryota</taxon>
        <taxon>Fungi</taxon>
        <taxon>Dikarya</taxon>
        <taxon>Basidiomycota</taxon>
        <taxon>Pucciniomycotina</taxon>
        <taxon>Microbotryomycetes</taxon>
        <taxon>Sporidiobolales</taxon>
        <taxon>Sporidiobolaceae</taxon>
        <taxon>Rhodotorula</taxon>
    </lineage>
</organism>
<dbReference type="EMBL" id="PUHQ01000024">
    <property type="protein sequence ID" value="KAG0662760.1"/>
    <property type="molecule type" value="Genomic_DNA"/>
</dbReference>
<feature type="repeat" description="WD" evidence="3">
    <location>
        <begin position="95"/>
        <end position="125"/>
    </location>
</feature>
<feature type="repeat" description="WD" evidence="3">
    <location>
        <begin position="291"/>
        <end position="332"/>
    </location>
</feature>
<dbReference type="SMART" id="SM00320">
    <property type="entry name" value="WD40"/>
    <property type="match status" value="7"/>
</dbReference>
<dbReference type="PANTHER" id="PTHR19879:SF9">
    <property type="entry name" value="TRANSCRIPTION INITIATION FACTOR TFIID SUBUNIT 5"/>
    <property type="match status" value="1"/>
</dbReference>
<evidence type="ECO:0000256" key="2">
    <source>
        <dbReference type="ARBA" id="ARBA00022737"/>
    </source>
</evidence>
<dbReference type="InterPro" id="IPR015943">
    <property type="entry name" value="WD40/YVTN_repeat-like_dom_sf"/>
</dbReference>
<feature type="repeat" description="WD" evidence="3">
    <location>
        <begin position="248"/>
        <end position="289"/>
    </location>
</feature>
<dbReference type="Proteomes" id="UP000777482">
    <property type="component" value="Unassembled WGS sequence"/>
</dbReference>